<dbReference type="EMBL" id="JASBWU010000017">
    <property type="protein sequence ID" value="KAJ9114999.1"/>
    <property type="molecule type" value="Genomic_DNA"/>
</dbReference>
<dbReference type="Proteomes" id="UP001243375">
    <property type="component" value="Unassembled WGS sequence"/>
</dbReference>
<protein>
    <submittedName>
        <fullName evidence="1">Uncharacterized protein</fullName>
    </submittedName>
</protein>
<reference evidence="1" key="1">
    <citation type="submission" date="2023-04" db="EMBL/GenBank/DDBJ databases">
        <title>Draft Genome sequencing of Naganishia species isolated from polar environments using Oxford Nanopore Technology.</title>
        <authorList>
            <person name="Leo P."/>
            <person name="Venkateswaran K."/>
        </authorList>
    </citation>
    <scope>NUCLEOTIDE SEQUENCE</scope>
    <source>
        <strain evidence="1">MNA-CCFEE 5425</strain>
    </source>
</reference>
<evidence type="ECO:0000313" key="2">
    <source>
        <dbReference type="Proteomes" id="UP001243375"/>
    </source>
</evidence>
<organism evidence="1 2">
    <name type="scientific">Naganishia vaughanmartiniae</name>
    <dbReference type="NCBI Taxonomy" id="1424756"/>
    <lineage>
        <taxon>Eukaryota</taxon>
        <taxon>Fungi</taxon>
        <taxon>Dikarya</taxon>
        <taxon>Basidiomycota</taxon>
        <taxon>Agaricomycotina</taxon>
        <taxon>Tremellomycetes</taxon>
        <taxon>Filobasidiales</taxon>
        <taxon>Filobasidiaceae</taxon>
        <taxon>Naganishia</taxon>
    </lineage>
</organism>
<comment type="caution">
    <text evidence="1">The sequence shown here is derived from an EMBL/GenBank/DDBJ whole genome shotgun (WGS) entry which is preliminary data.</text>
</comment>
<sequence>MQPIVIQPLLVDPFLQRDLLDFGTPASHETPQETNNKVYISCAVGYSNNLYVGSNDGQILWYTLDSSSRSNVSSSDSNSKSSAFVLRNKHVLSGRKAVDKILLAPKVGKAIILSDSTLSFLTLPTLESLTVNPILPIRNVSHVTLDDQEIAWKAGEEEMVVSGAGVKGLDIGMCTVKRKAIGLYRLGAKLSFLRDVPVPETPTQAVRSNATLCISDHSNYCIVDLLGSHLLEILPISQAPPDAPADVNPAIAVLPGEPEFLFASFTGAESGSMGVFINKDGDPVRGTMSWSSHPRSIVIEGDSVIALCRDNSLRIHSISNITSGIDEPPQQLSLASKSAEDGLESPAILSGISINPYGLTVPDPKRDRLIRPVLRKLMSGTIREEAAEEETFAQEEVQNSPSSDEARRWNDADVFSPSAMSESTAPSGSNQGILHKLPGFSPSVTVNETLVWTSDTVYVLASDSWVIRANELLSENSPGASDKAAKMVEEERKKAKRGEVDGDKAAHTAELRFMVIVSEEQDRPSFRNVPLSEVLNKKISEIYGTDVGSDRESPSEEIKQISDQLQDHAKRMLSEYLRKTRHSRRKTSASGNSVSTGKDMNRERSVDQAIDTCLCKLLAEQNESEELLGILQSNHDCLLEELELFIDAERQPGLLARVLTMIGKHTRVLEVVTSMVDKGIQSSEIPEPTKLVESILRQSNDVAMIRKYGLWLAKSDPETALQVLTGQRTVISVKFDDRALLSDLQAINPEAANKYLEYAIVRKRSADKSLHNALLAYYLEECEKFLSDDGVLYHFTEIYDEYVATRPGVTYCQYIAETAHDSPAKTLRMKTILFLQGSPFYDVVEAEERLQGIDKLFYEKAIVYGRLGRHERALQLLAIHMRDSVSAETYCSQGGVVVPPKIARTIGKKMPELEPWVALGEVGRRRKGTIEGEQRENLVMALLKVYMEDGSRAKKQTRDLLNAQALHLDTIQVIDMIPPDWSVSSMSDFFTRAMKRQLHEKATWRIIKSISAGQNSAIAEEYARTVGKQPPIIEAGPATSPSGYTLPDEGSIAATEYGSMLEKSPQHRSRSEDDSEVSHIGTGEKVDQPKNEESGAPPATIDLTGAADFMYRPRS</sequence>
<accession>A0ACC2WTA8</accession>
<keyword evidence="2" id="KW-1185">Reference proteome</keyword>
<evidence type="ECO:0000313" key="1">
    <source>
        <dbReference type="EMBL" id="KAJ9114999.1"/>
    </source>
</evidence>
<gene>
    <name evidence="1" type="ORF">QFC22_005327</name>
</gene>
<proteinExistence type="predicted"/>
<name>A0ACC2WTA8_9TREE</name>